<reference evidence="5 6" key="1">
    <citation type="submission" date="2018-04" db="EMBL/GenBank/DDBJ databases">
        <title>Novel actinobacteria from marine sediment.</title>
        <authorList>
            <person name="Ng Z.Y."/>
            <person name="Tan G.Y.A."/>
        </authorList>
    </citation>
    <scope>NUCLEOTIDE SEQUENCE [LARGE SCALE GENOMIC DNA]</scope>
    <source>
        <strain evidence="5 6">TPS81</strain>
    </source>
</reference>
<dbReference type="OrthoDB" id="6064711at2"/>
<dbReference type="Proteomes" id="UP000253318">
    <property type="component" value="Unassembled WGS sequence"/>
</dbReference>
<sequence length="210" mass="22535">MDLGWNHNAHYHPLLLRTVPDGCGRALDVGCGAGRFARALAPAVEGVDAIDVSADMIERARARTPARLGIHYTAASLQAFAPEQRRYGFISAIASLHHMPLTTTLRTLRAALAPGGVLAVVGLYRPESLSDLAATAAAAPPHWALGAGLAAARAVTRTPDPERTDGAAMPVRDPRASLREIGVVAARELPGAQLRRLLYWRYVLVYHRRS</sequence>
<accession>A0A368T512</accession>
<dbReference type="Gene3D" id="3.40.50.150">
    <property type="entry name" value="Vaccinia Virus protein VP39"/>
    <property type="match status" value="1"/>
</dbReference>
<dbReference type="CDD" id="cd02440">
    <property type="entry name" value="AdoMet_MTases"/>
    <property type="match status" value="1"/>
</dbReference>
<dbReference type="SUPFAM" id="SSF53335">
    <property type="entry name" value="S-adenosyl-L-methionine-dependent methyltransferases"/>
    <property type="match status" value="1"/>
</dbReference>
<proteinExistence type="predicted"/>
<dbReference type="EMBL" id="QEIN01000093">
    <property type="protein sequence ID" value="RCV58504.1"/>
    <property type="molecule type" value="Genomic_DNA"/>
</dbReference>
<evidence type="ECO:0000259" key="4">
    <source>
        <dbReference type="Pfam" id="PF13649"/>
    </source>
</evidence>
<dbReference type="InterPro" id="IPR041698">
    <property type="entry name" value="Methyltransf_25"/>
</dbReference>
<organism evidence="5 6">
    <name type="scientific">Marinitenerispora sediminis</name>
    <dbReference type="NCBI Taxonomy" id="1931232"/>
    <lineage>
        <taxon>Bacteria</taxon>
        <taxon>Bacillati</taxon>
        <taxon>Actinomycetota</taxon>
        <taxon>Actinomycetes</taxon>
        <taxon>Streptosporangiales</taxon>
        <taxon>Nocardiopsidaceae</taxon>
        <taxon>Marinitenerispora</taxon>
    </lineage>
</organism>
<evidence type="ECO:0000256" key="1">
    <source>
        <dbReference type="ARBA" id="ARBA00022603"/>
    </source>
</evidence>
<evidence type="ECO:0000313" key="6">
    <source>
        <dbReference type="Proteomes" id="UP000253318"/>
    </source>
</evidence>
<dbReference type="GO" id="GO:0008168">
    <property type="term" value="F:methyltransferase activity"/>
    <property type="evidence" value="ECO:0007669"/>
    <property type="project" value="UniProtKB-KW"/>
</dbReference>
<evidence type="ECO:0000256" key="2">
    <source>
        <dbReference type="ARBA" id="ARBA00022679"/>
    </source>
</evidence>
<dbReference type="PANTHER" id="PTHR43464:SF19">
    <property type="entry name" value="UBIQUINONE BIOSYNTHESIS O-METHYLTRANSFERASE, MITOCHONDRIAL"/>
    <property type="match status" value="1"/>
</dbReference>
<dbReference type="GO" id="GO:0032259">
    <property type="term" value="P:methylation"/>
    <property type="evidence" value="ECO:0007669"/>
    <property type="project" value="UniProtKB-KW"/>
</dbReference>
<dbReference type="PANTHER" id="PTHR43464">
    <property type="entry name" value="METHYLTRANSFERASE"/>
    <property type="match status" value="1"/>
</dbReference>
<comment type="caution">
    <text evidence="5">The sequence shown here is derived from an EMBL/GenBank/DDBJ whole genome shotgun (WGS) entry which is preliminary data.</text>
</comment>
<dbReference type="InterPro" id="IPR029063">
    <property type="entry name" value="SAM-dependent_MTases_sf"/>
</dbReference>
<keyword evidence="2 5" id="KW-0808">Transferase</keyword>
<protein>
    <submittedName>
        <fullName evidence="5">SAM-dependent methyltransferase</fullName>
    </submittedName>
</protein>
<gene>
    <name evidence="5" type="ORF">DEF24_13225</name>
</gene>
<dbReference type="Pfam" id="PF13649">
    <property type="entry name" value="Methyltransf_25"/>
    <property type="match status" value="1"/>
</dbReference>
<evidence type="ECO:0000313" key="5">
    <source>
        <dbReference type="EMBL" id="RCV58504.1"/>
    </source>
</evidence>
<keyword evidence="6" id="KW-1185">Reference proteome</keyword>
<evidence type="ECO:0000256" key="3">
    <source>
        <dbReference type="ARBA" id="ARBA00022691"/>
    </source>
</evidence>
<keyword evidence="1 5" id="KW-0489">Methyltransferase</keyword>
<name>A0A368T512_9ACTN</name>
<keyword evidence="3" id="KW-0949">S-adenosyl-L-methionine</keyword>
<feature type="domain" description="Methyltransferase" evidence="4">
    <location>
        <begin position="27"/>
        <end position="116"/>
    </location>
</feature>
<dbReference type="AlphaFoldDB" id="A0A368T512"/>